<dbReference type="AlphaFoldDB" id="A0A194ALM2"/>
<accession>A0A194ALM2</accession>
<evidence type="ECO:0000313" key="1">
    <source>
        <dbReference type="EMBL" id="JAS03415.1"/>
    </source>
</evidence>
<dbReference type="EMBL" id="GELH01000857">
    <property type="protein sequence ID" value="JAS03415.1"/>
    <property type="molecule type" value="Transcribed_RNA"/>
</dbReference>
<sequence length="197" mass="22632">MSSIRLGEDHYTELLAYLKNFWPKSLMLCSIVRTLRRGIPVGFNVWVDRWPSPQAVIVNADEEKCQVECWKKIAFVFETNTTSFIPLFSDVERDTMKNKTERGYVGISPGTFEDLKAAFPQCRLSLHETQAMWLIPENHSRRKRTTCLPDGFQTGSMSRKISDMIVAHAPHFEGYISSDAIFKPVTMYKMPVCSCPR</sequence>
<organism evidence="1">
    <name type="scientific">Pinctada fucata</name>
    <name type="common">Akoya pearl oyster</name>
    <name type="synonym">Pinctada imbricata fucata</name>
    <dbReference type="NCBI Taxonomy" id="50426"/>
    <lineage>
        <taxon>Eukaryota</taxon>
        <taxon>Metazoa</taxon>
        <taxon>Spiralia</taxon>
        <taxon>Lophotrochozoa</taxon>
        <taxon>Mollusca</taxon>
        <taxon>Bivalvia</taxon>
        <taxon>Autobranchia</taxon>
        <taxon>Pteriomorphia</taxon>
        <taxon>Pterioida</taxon>
        <taxon>Pterioidea</taxon>
        <taxon>Pteriidae</taxon>
        <taxon>Pinctada</taxon>
    </lineage>
</organism>
<reference evidence="1" key="1">
    <citation type="submission" date="2016-03" db="EMBL/GenBank/DDBJ databases">
        <authorList>
            <person name="Ploux O."/>
        </authorList>
    </citation>
    <scope>NUCLEOTIDE SEQUENCE</scope>
    <source>
        <tissue evidence="1">Mantle</tissue>
    </source>
</reference>
<dbReference type="EMBL" id="GELH01000858">
    <property type="protein sequence ID" value="JAS03414.1"/>
    <property type="molecule type" value="Transcribed_RNA"/>
</dbReference>
<protein>
    <submittedName>
        <fullName evidence="1">Uncharacterized protein</fullName>
    </submittedName>
</protein>
<name>A0A194ALM2_PINFU</name>
<proteinExistence type="predicted"/>